<sequence length="242" mass="26718">MDEALTRAVDDLYAVFARYPARPTIAACPHCISPAAQAALRAAPPRRLAAAALRPFTTKALSTWGDADDFRHFLPRMLELGALDDAWFRWDLAVATGKLRRARWHTWPADEQRAVTAYCHALWHHVLTVSPDERPAEELLRALHNLFDDVTPFLAAWRQDASEPALRQLAAVIRSVARTPPAHLDGRILAWITHPRTREDVEAGFFRAGSPAVARELSDAHDDVVALCGAAGPAAPPRAPRD</sequence>
<reference evidence="1 2" key="1">
    <citation type="submission" date="2018-04" db="EMBL/GenBank/DDBJ databases">
        <title>Novel actinobacteria from marine sediment.</title>
        <authorList>
            <person name="Ng Z.Y."/>
            <person name="Tan G.Y.A."/>
        </authorList>
    </citation>
    <scope>NUCLEOTIDE SEQUENCE [LARGE SCALE GENOMIC DNA]</scope>
    <source>
        <strain evidence="1 2">TPS81</strain>
    </source>
</reference>
<gene>
    <name evidence="1" type="ORF">DEF24_07600</name>
</gene>
<dbReference type="AlphaFoldDB" id="A0A368T8A3"/>
<accession>A0A368T8A3</accession>
<name>A0A368T8A3_9ACTN</name>
<proteinExistence type="predicted"/>
<comment type="caution">
    <text evidence="1">The sequence shown here is derived from an EMBL/GenBank/DDBJ whole genome shotgun (WGS) entry which is preliminary data.</text>
</comment>
<protein>
    <submittedName>
        <fullName evidence="1">Uncharacterized protein</fullName>
    </submittedName>
</protein>
<organism evidence="1 2">
    <name type="scientific">Marinitenerispora sediminis</name>
    <dbReference type="NCBI Taxonomy" id="1931232"/>
    <lineage>
        <taxon>Bacteria</taxon>
        <taxon>Bacillati</taxon>
        <taxon>Actinomycetota</taxon>
        <taxon>Actinomycetes</taxon>
        <taxon>Streptosporangiales</taxon>
        <taxon>Nocardiopsidaceae</taxon>
        <taxon>Marinitenerispora</taxon>
    </lineage>
</organism>
<dbReference type="OrthoDB" id="4535590at2"/>
<evidence type="ECO:0000313" key="1">
    <source>
        <dbReference type="EMBL" id="RCV60238.1"/>
    </source>
</evidence>
<dbReference type="RefSeq" id="WP_114396641.1">
    <property type="nucleotide sequence ID" value="NZ_QEIM01000014.1"/>
</dbReference>
<dbReference type="EMBL" id="QEIN01000043">
    <property type="protein sequence ID" value="RCV60238.1"/>
    <property type="molecule type" value="Genomic_DNA"/>
</dbReference>
<dbReference type="Proteomes" id="UP000253318">
    <property type="component" value="Unassembled WGS sequence"/>
</dbReference>
<evidence type="ECO:0000313" key="2">
    <source>
        <dbReference type="Proteomes" id="UP000253318"/>
    </source>
</evidence>
<keyword evidence="2" id="KW-1185">Reference proteome</keyword>